<dbReference type="PATRIC" id="fig|1199245.3.peg.655"/>
<dbReference type="NCBIfam" id="NF004163">
    <property type="entry name" value="PRK05627.1-6"/>
    <property type="match status" value="1"/>
</dbReference>
<evidence type="ECO:0000256" key="12">
    <source>
        <dbReference type="ARBA" id="ARBA00023268"/>
    </source>
</evidence>
<dbReference type="InterPro" id="IPR023468">
    <property type="entry name" value="Riboflavin_kinase"/>
</dbReference>
<dbReference type="Pfam" id="PF01687">
    <property type="entry name" value="Flavokinase"/>
    <property type="match status" value="1"/>
</dbReference>
<dbReference type="InterPro" id="IPR015865">
    <property type="entry name" value="Riboflavin_kinase_bac/euk"/>
</dbReference>
<evidence type="ECO:0000313" key="17">
    <source>
        <dbReference type="EMBL" id="AFP84933.1"/>
    </source>
</evidence>
<dbReference type="EC" id="2.7.7.2" evidence="15"/>
<dbReference type="InterPro" id="IPR023465">
    <property type="entry name" value="Riboflavin_kinase_dom_sf"/>
</dbReference>
<dbReference type="InterPro" id="IPR014729">
    <property type="entry name" value="Rossmann-like_a/b/a_fold"/>
</dbReference>
<evidence type="ECO:0000256" key="6">
    <source>
        <dbReference type="ARBA" id="ARBA00022679"/>
    </source>
</evidence>
<dbReference type="NCBIfam" id="NF004160">
    <property type="entry name" value="PRK05627.1-3"/>
    <property type="match status" value="1"/>
</dbReference>
<keyword evidence="11 15" id="KW-0067">ATP-binding</keyword>
<dbReference type="NCBIfam" id="TIGR00083">
    <property type="entry name" value="ribF"/>
    <property type="match status" value="1"/>
</dbReference>
<dbReference type="Pfam" id="PF06574">
    <property type="entry name" value="FAD_syn"/>
    <property type="match status" value="1"/>
</dbReference>
<dbReference type="UniPathway" id="UPA00277">
    <property type="reaction ID" value="UER00407"/>
</dbReference>
<comment type="function">
    <text evidence="1">Catalyzes the phosphorylation of riboflavin to FMN followed by the adenylation of FMN to FAD.</text>
</comment>
<dbReference type="STRING" id="1199245.A359_05410"/>
<keyword evidence="9 15" id="KW-0418">Kinase</keyword>
<evidence type="ECO:0000256" key="5">
    <source>
        <dbReference type="ARBA" id="ARBA00022643"/>
    </source>
</evidence>
<dbReference type="HOGENOM" id="CLU_048437_0_1_6"/>
<proteinExistence type="inferred from homology"/>
<dbReference type="GO" id="GO:0009231">
    <property type="term" value="P:riboflavin biosynthetic process"/>
    <property type="evidence" value="ECO:0007669"/>
    <property type="project" value="InterPro"/>
</dbReference>
<comment type="pathway">
    <text evidence="2 15">Cofactor biosynthesis; FAD biosynthesis; FAD from FMN: step 1/1.</text>
</comment>
<evidence type="ECO:0000256" key="1">
    <source>
        <dbReference type="ARBA" id="ARBA00002121"/>
    </source>
</evidence>
<comment type="catalytic activity">
    <reaction evidence="14 15">
        <text>FMN + ATP + H(+) = FAD + diphosphate</text>
        <dbReference type="Rhea" id="RHEA:17237"/>
        <dbReference type="ChEBI" id="CHEBI:15378"/>
        <dbReference type="ChEBI" id="CHEBI:30616"/>
        <dbReference type="ChEBI" id="CHEBI:33019"/>
        <dbReference type="ChEBI" id="CHEBI:57692"/>
        <dbReference type="ChEBI" id="CHEBI:58210"/>
        <dbReference type="EC" id="2.7.7.2"/>
    </reaction>
</comment>
<dbReference type="GO" id="GO:0009398">
    <property type="term" value="P:FMN biosynthetic process"/>
    <property type="evidence" value="ECO:0007669"/>
    <property type="project" value="UniProtKB-UniRule"/>
</dbReference>
<keyword evidence="7 15" id="KW-0548">Nucleotidyltransferase</keyword>
<dbReference type="EMBL" id="CP003546">
    <property type="protein sequence ID" value="AFP84933.1"/>
    <property type="molecule type" value="Genomic_DNA"/>
</dbReference>
<dbReference type="GO" id="GO:0003919">
    <property type="term" value="F:FMN adenylyltransferase activity"/>
    <property type="evidence" value="ECO:0007669"/>
    <property type="project" value="UniProtKB-UniRule"/>
</dbReference>
<comment type="pathway">
    <text evidence="3 15">Cofactor biosynthesis; FMN biosynthesis; FMN from riboflavin (ATP route): step 1/1.</text>
</comment>
<name>J3YS33_9ENTR</name>
<keyword evidence="10 15" id="KW-0274">FAD</keyword>
<dbReference type="AlphaFoldDB" id="J3YS33"/>
<gene>
    <name evidence="17" type="ORF">A359_05410</name>
</gene>
<dbReference type="Proteomes" id="UP000003936">
    <property type="component" value="Chromosome"/>
</dbReference>
<dbReference type="FunFam" id="2.40.30.30:FF:000001">
    <property type="entry name" value="Riboflavin biosynthesis protein"/>
    <property type="match status" value="1"/>
</dbReference>
<organism evidence="17 18">
    <name type="scientific">secondary endosymbiont of Ctenarytaina eucalypti</name>
    <dbReference type="NCBI Taxonomy" id="1199245"/>
    <lineage>
        <taxon>Bacteria</taxon>
        <taxon>Pseudomonadati</taxon>
        <taxon>Pseudomonadota</taxon>
        <taxon>Gammaproteobacteria</taxon>
        <taxon>Enterobacterales</taxon>
        <taxon>Enterobacteriaceae</taxon>
        <taxon>aphid secondary symbionts</taxon>
    </lineage>
</organism>
<evidence type="ECO:0000259" key="16">
    <source>
        <dbReference type="SMART" id="SM00904"/>
    </source>
</evidence>
<feature type="domain" description="Riboflavin kinase" evidence="16">
    <location>
        <begin position="177"/>
        <end position="301"/>
    </location>
</feature>
<evidence type="ECO:0000256" key="13">
    <source>
        <dbReference type="ARBA" id="ARBA00047880"/>
    </source>
</evidence>
<evidence type="ECO:0000256" key="2">
    <source>
        <dbReference type="ARBA" id="ARBA00004726"/>
    </source>
</evidence>
<keyword evidence="4 15" id="KW-0285">Flavoprotein</keyword>
<evidence type="ECO:0000256" key="7">
    <source>
        <dbReference type="ARBA" id="ARBA00022695"/>
    </source>
</evidence>
<evidence type="ECO:0000256" key="9">
    <source>
        <dbReference type="ARBA" id="ARBA00022777"/>
    </source>
</evidence>
<keyword evidence="8 15" id="KW-0547">Nucleotide-binding</keyword>
<dbReference type="GO" id="GO:0005524">
    <property type="term" value="F:ATP binding"/>
    <property type="evidence" value="ECO:0007669"/>
    <property type="project" value="UniProtKB-UniRule"/>
</dbReference>
<dbReference type="UniPathway" id="UPA00276">
    <property type="reaction ID" value="UER00406"/>
</dbReference>
<dbReference type="Gene3D" id="3.40.50.620">
    <property type="entry name" value="HUPs"/>
    <property type="match status" value="1"/>
</dbReference>
<dbReference type="PIRSF" id="PIRSF004491">
    <property type="entry name" value="FAD_Synth"/>
    <property type="match status" value="1"/>
</dbReference>
<evidence type="ECO:0000256" key="14">
    <source>
        <dbReference type="ARBA" id="ARBA00049494"/>
    </source>
</evidence>
<keyword evidence="6 15" id="KW-0808">Transferase</keyword>
<keyword evidence="5 15" id="KW-0288">FMN</keyword>
<dbReference type="InterPro" id="IPR002606">
    <property type="entry name" value="Riboflavin_kinase_bac"/>
</dbReference>
<dbReference type="CDD" id="cd02064">
    <property type="entry name" value="FAD_synthetase_N"/>
    <property type="match status" value="1"/>
</dbReference>
<dbReference type="InterPro" id="IPR015864">
    <property type="entry name" value="FAD_synthase"/>
</dbReference>
<dbReference type="GO" id="GO:0006747">
    <property type="term" value="P:FAD biosynthetic process"/>
    <property type="evidence" value="ECO:0007669"/>
    <property type="project" value="UniProtKB-UniRule"/>
</dbReference>
<dbReference type="SMART" id="SM00904">
    <property type="entry name" value="Flavokinase"/>
    <property type="match status" value="1"/>
</dbReference>
<evidence type="ECO:0000256" key="8">
    <source>
        <dbReference type="ARBA" id="ARBA00022741"/>
    </source>
</evidence>
<evidence type="ECO:0000256" key="11">
    <source>
        <dbReference type="ARBA" id="ARBA00022840"/>
    </source>
</evidence>
<dbReference type="GO" id="GO:0008531">
    <property type="term" value="F:riboflavin kinase activity"/>
    <property type="evidence" value="ECO:0007669"/>
    <property type="project" value="UniProtKB-UniRule"/>
</dbReference>
<comment type="catalytic activity">
    <reaction evidence="13 15">
        <text>riboflavin + ATP = FMN + ADP + H(+)</text>
        <dbReference type="Rhea" id="RHEA:14357"/>
        <dbReference type="ChEBI" id="CHEBI:15378"/>
        <dbReference type="ChEBI" id="CHEBI:30616"/>
        <dbReference type="ChEBI" id="CHEBI:57986"/>
        <dbReference type="ChEBI" id="CHEBI:58210"/>
        <dbReference type="ChEBI" id="CHEBI:456216"/>
        <dbReference type="EC" id="2.7.1.26"/>
    </reaction>
</comment>
<evidence type="ECO:0000256" key="4">
    <source>
        <dbReference type="ARBA" id="ARBA00022630"/>
    </source>
</evidence>
<evidence type="ECO:0000256" key="15">
    <source>
        <dbReference type="PIRNR" id="PIRNR004491"/>
    </source>
</evidence>
<evidence type="ECO:0000313" key="18">
    <source>
        <dbReference type="Proteomes" id="UP000003936"/>
    </source>
</evidence>
<keyword evidence="12" id="KW-0511">Multifunctional enzyme</keyword>
<reference evidence="17 18" key="1">
    <citation type="journal article" date="2012" name="Mol. Biol. Evol.">
        <title>Genome reduction and co-evolution between the primary and secondary bacterial symbionts of psyllids.</title>
        <authorList>
            <person name="Sloan D.B."/>
            <person name="Moran N.A."/>
        </authorList>
    </citation>
    <scope>NUCLEOTIDE SEQUENCE [LARGE SCALE GENOMIC DNA]</scope>
    <source>
        <strain evidence="17">Ceuc_S</strain>
    </source>
</reference>
<protein>
    <recommendedName>
        <fullName evidence="15">Riboflavin biosynthesis protein</fullName>
    </recommendedName>
    <domain>
        <recommendedName>
            <fullName evidence="15">Riboflavin kinase</fullName>
            <ecNumber evidence="15">2.7.1.26</ecNumber>
        </recommendedName>
        <alternativeName>
            <fullName evidence="15">Flavokinase</fullName>
        </alternativeName>
    </domain>
    <domain>
        <recommendedName>
            <fullName evidence="15">FMN adenylyltransferase</fullName>
            <ecNumber evidence="15">2.7.7.2</ecNumber>
        </recommendedName>
        <alternativeName>
            <fullName evidence="15">FAD pyrophosphorylase</fullName>
        </alternativeName>
        <alternativeName>
            <fullName evidence="15">FAD synthase</fullName>
        </alternativeName>
    </domain>
</protein>
<accession>J3YS33</accession>
<dbReference type="Gene3D" id="2.40.30.30">
    <property type="entry name" value="Riboflavin kinase-like"/>
    <property type="match status" value="1"/>
</dbReference>
<keyword evidence="18" id="KW-1185">Reference proteome</keyword>
<comment type="similarity">
    <text evidence="15">Belongs to the ribF family.</text>
</comment>
<dbReference type="FunFam" id="3.40.50.620:FF:000021">
    <property type="entry name" value="Riboflavin biosynthesis protein"/>
    <property type="match status" value="1"/>
</dbReference>
<evidence type="ECO:0000256" key="10">
    <source>
        <dbReference type="ARBA" id="ARBA00022827"/>
    </source>
</evidence>
<sequence length="306" mass="33898">MHNLQPRHYGCVLSIGNFDGFHRGHQALIAALQTEGRRRSLPVMVMIFEPQPQEYFAGDTAPARLTRLRDKIKYLSAAGVEVVICVTFDKRFSALSASAFVTDVLVKKMGVSFIGVGDDFRFGARQQGDYAMLQRLGKATGFEVMSTITYTEGGRRISSTAVREALAQDRLVEAEMLLGHPYRLSGRVVHGDALGRTIGFPTANVSLKGRQAPINGLYAVRVYGISAKPLPGIANIGTCPTVAGLRQRLEVHLLDVAMNLYGRHIEVIIHEKVRNEKRFASLDDLKRQIINDVVSARDYFRLVSLQ</sequence>
<dbReference type="SUPFAM" id="SSF82114">
    <property type="entry name" value="Riboflavin kinase-like"/>
    <property type="match status" value="1"/>
</dbReference>
<dbReference type="EC" id="2.7.1.26" evidence="15"/>
<evidence type="ECO:0000256" key="3">
    <source>
        <dbReference type="ARBA" id="ARBA00005201"/>
    </source>
</evidence>
<dbReference type="SUPFAM" id="SSF52374">
    <property type="entry name" value="Nucleotidylyl transferase"/>
    <property type="match status" value="1"/>
</dbReference>
<dbReference type="PANTHER" id="PTHR22749">
    <property type="entry name" value="RIBOFLAVIN KINASE/FMN ADENYLYLTRANSFERASE"/>
    <property type="match status" value="1"/>
</dbReference>
<dbReference type="KEGG" id="sect:A359_05410"/>
<dbReference type="PANTHER" id="PTHR22749:SF6">
    <property type="entry name" value="RIBOFLAVIN KINASE"/>
    <property type="match status" value="1"/>
</dbReference>
<dbReference type="NCBIfam" id="NF004159">
    <property type="entry name" value="PRK05627.1-2"/>
    <property type="match status" value="1"/>
</dbReference>